<evidence type="ECO:0000313" key="11">
    <source>
        <dbReference type="EMBL" id="GBD10082.1"/>
    </source>
</evidence>
<dbReference type="SMART" id="SM00382">
    <property type="entry name" value="AAA"/>
    <property type="match status" value="1"/>
</dbReference>
<dbReference type="EMBL" id="BEHY01000103">
    <property type="protein sequence ID" value="GBD10082.1"/>
    <property type="molecule type" value="Genomic_DNA"/>
</dbReference>
<evidence type="ECO:0000256" key="9">
    <source>
        <dbReference type="HAMAP-Rule" id="MF_00306"/>
    </source>
</evidence>
<comment type="subunit">
    <text evidence="9">Part of the signal recognition particle protein translocation system, which is composed of SRP and FtsY.</text>
</comment>
<dbReference type="Gene3D" id="3.40.50.300">
    <property type="entry name" value="P-loop containing nucleotide triphosphate hydrolases"/>
    <property type="match status" value="1"/>
</dbReference>
<dbReference type="PROSITE" id="PS00300">
    <property type="entry name" value="SRP54"/>
    <property type="match status" value="1"/>
</dbReference>
<evidence type="ECO:0000256" key="1">
    <source>
        <dbReference type="ARBA" id="ARBA00005450"/>
    </source>
</evidence>
<keyword evidence="2 9" id="KW-0547">Nucleotide-binding</keyword>
<dbReference type="InterPro" id="IPR013822">
    <property type="entry name" value="Signal_recog_particl_SRP54_hlx"/>
</dbReference>
<keyword evidence="7 9" id="KW-0687">Ribonucleoprotein</keyword>
<evidence type="ECO:0000313" key="12">
    <source>
        <dbReference type="Proteomes" id="UP000236642"/>
    </source>
</evidence>
<comment type="caution">
    <text evidence="11">The sequence shown here is derived from an EMBL/GenBank/DDBJ whole genome shotgun (WGS) entry which is preliminary data.</text>
</comment>
<comment type="domain">
    <text evidence="9">Composed of three domains: the N-terminal N domain, which is responsible for interactions with the ribosome, the central G domain, which binds GTP, and the C-terminal M domain, which binds the RNA and the signal sequence of the RNC.</text>
</comment>
<dbReference type="Gene3D" id="1.20.120.140">
    <property type="entry name" value="Signal recognition particle SRP54, nucleotide-binding domain"/>
    <property type="match status" value="1"/>
</dbReference>
<evidence type="ECO:0000256" key="5">
    <source>
        <dbReference type="ARBA" id="ARBA00023134"/>
    </source>
</evidence>
<sequence>MFEGLTQKFQQIFDRLGRRGVLTEADVDAALREIRLALLEADVHYTVVRDFLARVRERAVGAEVARSLTPAQQVIRIVYEELVKTLGTPAPIRMAGSPPHVVMLVGLQGSGKTTTAAKLALRLRKTGQRPLLVAADVYRPAAITQLEVLGRQLNIPVYQEGPEADPVAIARHSLRFAREQGHTLVILDTAGRLHIDDEMMRELEAIRDAVRPEEILLVVDAMTGQDAVRAAEAFHQRLGLTGLILTKLDGDARGGAAISIRAVTGVPIKFIGVGEKPDQLEPFQPERLASRILGMGDVLSLIEKAQEAVEAEKAAEMARKLTRAEFTLEDFREQLRMMRKMGPLSQLLELLPGYQQLARMISPEEADRQFKRIEAIINSMTPEERRNPEIINASRKRRIARGSGTTVQEVNQLLNEFRQLQRLMRQMKSGRGGFPFPFFR</sequence>
<dbReference type="Pfam" id="PF02978">
    <property type="entry name" value="SRP_SPB"/>
    <property type="match status" value="1"/>
</dbReference>
<dbReference type="SUPFAM" id="SSF52540">
    <property type="entry name" value="P-loop containing nucleoside triphosphate hydrolases"/>
    <property type="match status" value="1"/>
</dbReference>
<dbReference type="GO" id="GO:0003924">
    <property type="term" value="F:GTPase activity"/>
    <property type="evidence" value="ECO:0007669"/>
    <property type="project" value="UniProtKB-UniRule"/>
</dbReference>
<evidence type="ECO:0000256" key="3">
    <source>
        <dbReference type="ARBA" id="ARBA00022801"/>
    </source>
</evidence>
<comment type="subcellular location">
    <subcellularLocation>
        <location evidence="9">Cytoplasm</location>
    </subcellularLocation>
    <text evidence="9">The SRP-RNC complex is targeted to the cytoplasmic membrane.</text>
</comment>
<keyword evidence="3 9" id="KW-0378">Hydrolase</keyword>
<dbReference type="Gene3D" id="1.10.260.30">
    <property type="entry name" value="Signal recognition particle, SRP54 subunit, M-domain"/>
    <property type="match status" value="1"/>
</dbReference>
<feature type="domain" description="SRP54-type proteins GTP-binding" evidence="10">
    <location>
        <begin position="267"/>
        <end position="280"/>
    </location>
</feature>
<evidence type="ECO:0000256" key="7">
    <source>
        <dbReference type="ARBA" id="ARBA00023274"/>
    </source>
</evidence>
<dbReference type="PANTHER" id="PTHR11564:SF5">
    <property type="entry name" value="SIGNAL RECOGNITION PARTICLE SUBUNIT SRP54"/>
    <property type="match status" value="1"/>
</dbReference>
<keyword evidence="5 9" id="KW-0342">GTP-binding</keyword>
<evidence type="ECO:0000256" key="6">
    <source>
        <dbReference type="ARBA" id="ARBA00023135"/>
    </source>
</evidence>
<reference evidence="12" key="1">
    <citation type="submission" date="2017-09" db="EMBL/GenBank/DDBJ databases">
        <title>Metaegenomics of thermophilic ammonia-oxidizing enrichment culture.</title>
        <authorList>
            <person name="Kato S."/>
            <person name="Suzuki K."/>
        </authorList>
    </citation>
    <scope>NUCLEOTIDE SEQUENCE [LARGE SCALE GENOMIC DNA]</scope>
</reference>
<feature type="binding site" evidence="9">
    <location>
        <begin position="188"/>
        <end position="192"/>
    </location>
    <ligand>
        <name>GTP</name>
        <dbReference type="ChEBI" id="CHEBI:37565"/>
    </ligand>
</feature>
<dbReference type="EC" id="3.6.5.4" evidence="9"/>
<evidence type="ECO:0000256" key="2">
    <source>
        <dbReference type="ARBA" id="ARBA00022741"/>
    </source>
</evidence>
<comment type="catalytic activity">
    <reaction evidence="8 9">
        <text>GTP + H2O = GDP + phosphate + H(+)</text>
        <dbReference type="Rhea" id="RHEA:19669"/>
        <dbReference type="ChEBI" id="CHEBI:15377"/>
        <dbReference type="ChEBI" id="CHEBI:15378"/>
        <dbReference type="ChEBI" id="CHEBI:37565"/>
        <dbReference type="ChEBI" id="CHEBI:43474"/>
        <dbReference type="ChEBI" id="CHEBI:58189"/>
        <dbReference type="EC" id="3.6.5.4"/>
    </reaction>
</comment>
<dbReference type="SMART" id="SM00962">
    <property type="entry name" value="SRP54"/>
    <property type="match status" value="1"/>
</dbReference>
<feature type="binding site" evidence="9">
    <location>
        <begin position="246"/>
        <end position="249"/>
    </location>
    <ligand>
        <name>GTP</name>
        <dbReference type="ChEBI" id="CHEBI:37565"/>
    </ligand>
</feature>
<dbReference type="InterPro" id="IPR036891">
    <property type="entry name" value="Signal_recog_part_SRP54_M_sf"/>
</dbReference>
<gene>
    <name evidence="9 11" type="primary">ffh</name>
    <name evidence="11" type="ORF">HRbin22_02345</name>
</gene>
<keyword evidence="4 9" id="KW-0694">RNA-binding</keyword>
<dbReference type="SMART" id="SM00963">
    <property type="entry name" value="SRP54_N"/>
    <property type="match status" value="1"/>
</dbReference>
<dbReference type="InterPro" id="IPR042101">
    <property type="entry name" value="SRP54_N_sf"/>
</dbReference>
<dbReference type="InterPro" id="IPR022941">
    <property type="entry name" value="SRP54"/>
</dbReference>
<name>A0A2H5Y9G2_9CHLR</name>
<dbReference type="InterPro" id="IPR004780">
    <property type="entry name" value="SRP"/>
</dbReference>
<dbReference type="PANTHER" id="PTHR11564">
    <property type="entry name" value="SIGNAL RECOGNITION PARTICLE 54K PROTEIN SRP54"/>
    <property type="match status" value="1"/>
</dbReference>
<dbReference type="NCBIfam" id="TIGR00959">
    <property type="entry name" value="ffh"/>
    <property type="match status" value="1"/>
</dbReference>
<dbReference type="CDD" id="cd18539">
    <property type="entry name" value="SRP_G"/>
    <property type="match status" value="1"/>
</dbReference>
<dbReference type="InterPro" id="IPR027417">
    <property type="entry name" value="P-loop_NTPase"/>
</dbReference>
<dbReference type="GO" id="GO:0005525">
    <property type="term" value="F:GTP binding"/>
    <property type="evidence" value="ECO:0007669"/>
    <property type="project" value="UniProtKB-UniRule"/>
</dbReference>
<dbReference type="InterPro" id="IPR004125">
    <property type="entry name" value="Signal_recog_particle_SRP54_M"/>
</dbReference>
<proteinExistence type="inferred from homology"/>
<dbReference type="AlphaFoldDB" id="A0A2H5Y9G2"/>
<keyword evidence="6 9" id="KW-0733">Signal recognition particle</keyword>
<protein>
    <recommendedName>
        <fullName evidence="9">Signal recognition particle protein</fullName>
        <ecNumber evidence="9">3.6.5.4</ecNumber>
    </recommendedName>
    <alternativeName>
        <fullName evidence="9">Fifty-four homolog</fullName>
    </alternativeName>
</protein>
<organism evidence="11 12">
    <name type="scientific">Candidatus Thermoflexus japonica</name>
    <dbReference type="NCBI Taxonomy" id="2035417"/>
    <lineage>
        <taxon>Bacteria</taxon>
        <taxon>Bacillati</taxon>
        <taxon>Chloroflexota</taxon>
        <taxon>Thermoflexia</taxon>
        <taxon>Thermoflexales</taxon>
        <taxon>Thermoflexaceae</taxon>
        <taxon>Thermoflexus</taxon>
    </lineage>
</organism>
<dbReference type="Proteomes" id="UP000236642">
    <property type="component" value="Unassembled WGS sequence"/>
</dbReference>
<dbReference type="GO" id="GO:0006614">
    <property type="term" value="P:SRP-dependent cotranslational protein targeting to membrane"/>
    <property type="evidence" value="ECO:0007669"/>
    <property type="project" value="InterPro"/>
</dbReference>
<dbReference type="HAMAP" id="MF_00306">
    <property type="entry name" value="SRP54"/>
    <property type="match status" value="1"/>
</dbReference>
<dbReference type="GO" id="GO:0048500">
    <property type="term" value="C:signal recognition particle"/>
    <property type="evidence" value="ECO:0007669"/>
    <property type="project" value="UniProtKB-UniRule"/>
</dbReference>
<dbReference type="Pfam" id="PF00448">
    <property type="entry name" value="SRP54"/>
    <property type="match status" value="1"/>
</dbReference>
<dbReference type="InterPro" id="IPR003593">
    <property type="entry name" value="AAA+_ATPase"/>
</dbReference>
<evidence type="ECO:0000256" key="8">
    <source>
        <dbReference type="ARBA" id="ARBA00048027"/>
    </source>
</evidence>
<dbReference type="SUPFAM" id="SSF47446">
    <property type="entry name" value="Signal peptide-binding domain"/>
    <property type="match status" value="1"/>
</dbReference>
<dbReference type="Pfam" id="PF02881">
    <property type="entry name" value="SRP54_N"/>
    <property type="match status" value="1"/>
</dbReference>
<dbReference type="GO" id="GO:0008312">
    <property type="term" value="F:7S RNA binding"/>
    <property type="evidence" value="ECO:0007669"/>
    <property type="project" value="InterPro"/>
</dbReference>
<dbReference type="InterPro" id="IPR000897">
    <property type="entry name" value="SRP54_GTPase_dom"/>
</dbReference>
<feature type="binding site" evidence="9">
    <location>
        <begin position="106"/>
        <end position="113"/>
    </location>
    <ligand>
        <name>GTP</name>
        <dbReference type="ChEBI" id="CHEBI:37565"/>
    </ligand>
</feature>
<evidence type="ECO:0000256" key="4">
    <source>
        <dbReference type="ARBA" id="ARBA00022884"/>
    </source>
</evidence>
<comment type="function">
    <text evidence="9">Involved in targeting and insertion of nascent membrane proteins into the cytoplasmic membrane. Binds to the hydrophobic signal sequence of the ribosome-nascent chain (RNC) as it emerges from the ribosomes. The SRP-RNC complex is then targeted to the cytoplasmic membrane where it interacts with the SRP receptor FtsY.</text>
</comment>
<dbReference type="FunFam" id="3.40.50.300:FF:000022">
    <property type="entry name" value="Signal recognition particle 54 kDa subunit"/>
    <property type="match status" value="1"/>
</dbReference>
<comment type="similarity">
    <text evidence="1 9">Belongs to the GTP-binding SRP family. SRP54 subfamily.</text>
</comment>
<evidence type="ECO:0000259" key="10">
    <source>
        <dbReference type="PROSITE" id="PS00300"/>
    </source>
</evidence>
<keyword evidence="9" id="KW-0963">Cytoplasm</keyword>
<accession>A0A2H5Y9G2</accession>